<keyword evidence="3" id="KW-1185">Reference proteome</keyword>
<organism evidence="1">
    <name type="scientific">Acidithiobacillus ferrivorans</name>
    <dbReference type="NCBI Taxonomy" id="160808"/>
    <lineage>
        <taxon>Bacteria</taxon>
        <taxon>Pseudomonadati</taxon>
        <taxon>Pseudomonadota</taxon>
        <taxon>Acidithiobacillia</taxon>
        <taxon>Acidithiobacillales</taxon>
        <taxon>Acidithiobacillaceae</taxon>
        <taxon>Acidithiobacillus</taxon>
    </lineage>
</organism>
<name>A0A060ULZ0_9PROT</name>
<dbReference type="Proteomes" id="UP000193925">
    <property type="component" value="Chromosome AFERRI"/>
</dbReference>
<accession>A0A060ULZ0</accession>
<sequence>MTTTIEDIFARGTVPASTAYQARLMIFQPTRRPRELAQLIQTAWGKHRVKGRLGQQHADVLEAILHSGTKPRRLGDDEDRIKILVDPAEVRRKSRQDGTTLQRVLDDLMQAIIQIIEPDHLAGIGHLIDHIDWARRPSGAFIVKAPPGGAVICERRQWRVDLGKMLCRLVDSDLWISRDPYPIAAMRHGISQAVARHVLSHKVSPKGGWRLDGLIASVAGPLSAQQQRNRRREIHQDVEALLRLGINLHDGRVHMTRKGAVCSKTAGPCSIPAVACSKTAGRVAKPRPI</sequence>
<proteinExistence type="predicted"/>
<dbReference type="EMBL" id="CCCS020000023">
    <property type="protein sequence ID" value="CDQ09677.1"/>
    <property type="molecule type" value="Genomic_DNA"/>
</dbReference>
<gene>
    <name evidence="1" type="ORF">AFERRI_30323</name>
    <name evidence="2" type="ORF">AFERRI_50279</name>
</gene>
<reference evidence="1" key="1">
    <citation type="submission" date="2014-03" db="EMBL/GenBank/DDBJ databases">
        <authorList>
            <person name="Genoscope - CEA"/>
        </authorList>
    </citation>
    <scope>NUCLEOTIDE SEQUENCE [LARGE SCALE GENOMIC DNA]</scope>
    <source>
        <strain evidence="1">CF27</strain>
    </source>
</reference>
<dbReference type="EMBL" id="LT841305">
    <property type="protein sequence ID" value="SMH67078.1"/>
    <property type="molecule type" value="Genomic_DNA"/>
</dbReference>
<reference evidence="1" key="2">
    <citation type="submission" date="2014-07" db="EMBL/GenBank/DDBJ databases">
        <title>Initial genome analysis of the psychrotolerant acidophile Acidithiobacillus ferrivorans CF27: insights into iron and sulfur oxidation pathways and into biofilm formation.</title>
        <authorList>
            <person name="Talla E."/>
            <person name="Hedrich S."/>
            <person name="Mangenot S."/>
            <person name="Ji B."/>
            <person name="Johnson D.B."/>
            <person name="Barbe V."/>
            <person name="Bonnefoy V."/>
        </authorList>
    </citation>
    <scope>NUCLEOTIDE SEQUENCE [LARGE SCALE GENOMIC DNA]</scope>
    <source>
        <strain evidence="1">CF27</strain>
    </source>
</reference>
<reference evidence="2 3" key="3">
    <citation type="submission" date="2017-03" db="EMBL/GenBank/DDBJ databases">
        <authorList>
            <person name="Regsiter A."/>
            <person name="William W."/>
        </authorList>
    </citation>
    <scope>NUCLEOTIDE SEQUENCE [LARGE SCALE GENOMIC DNA]</scope>
    <source>
        <strain evidence="2">PRJEB5721</strain>
    </source>
</reference>
<evidence type="ECO:0000313" key="2">
    <source>
        <dbReference type="EMBL" id="SMH67078.1"/>
    </source>
</evidence>
<dbReference type="AlphaFoldDB" id="A0A060ULZ0"/>
<protein>
    <submittedName>
        <fullName evidence="1">Uncharacterized protein</fullName>
    </submittedName>
</protein>
<evidence type="ECO:0000313" key="1">
    <source>
        <dbReference type="EMBL" id="CDQ09677.1"/>
    </source>
</evidence>
<evidence type="ECO:0000313" key="3">
    <source>
        <dbReference type="Proteomes" id="UP000193925"/>
    </source>
</evidence>